<evidence type="ECO:0000313" key="4">
    <source>
        <dbReference type="EMBL" id="CBJ33776.1"/>
    </source>
</evidence>
<dbReference type="EMBL" id="FN649760">
    <property type="protein sequence ID" value="CBJ33776.1"/>
    <property type="molecule type" value="Genomic_DNA"/>
</dbReference>
<dbReference type="STRING" id="2880.D7G513"/>
<evidence type="ECO:0000259" key="3">
    <source>
        <dbReference type="PROSITE" id="PS50234"/>
    </source>
</evidence>
<dbReference type="PANTHER" id="PTHR24020:SF20">
    <property type="entry name" value="PH DOMAIN-CONTAINING PROTEIN"/>
    <property type="match status" value="1"/>
</dbReference>
<dbReference type="OrthoDB" id="6022609at2759"/>
<dbReference type="SMART" id="SM00327">
    <property type="entry name" value="VWA"/>
    <property type="match status" value="1"/>
</dbReference>
<feature type="domain" description="VWFA" evidence="3">
    <location>
        <begin position="68"/>
        <end position="239"/>
    </location>
</feature>
<feature type="signal peptide" evidence="2">
    <location>
        <begin position="1"/>
        <end position="28"/>
    </location>
</feature>
<dbReference type="AlphaFoldDB" id="D7G513"/>
<accession>D7G513</accession>
<keyword evidence="2" id="KW-0732">Signal</keyword>
<dbReference type="PROSITE" id="PS50234">
    <property type="entry name" value="VWFA"/>
    <property type="match status" value="1"/>
</dbReference>
<protein>
    <recommendedName>
        <fullName evidence="3">VWFA domain-containing protein</fullName>
    </recommendedName>
</protein>
<name>D7G513_ECTSI</name>
<dbReference type="SUPFAM" id="SSF53300">
    <property type="entry name" value="vWA-like"/>
    <property type="match status" value="2"/>
</dbReference>
<organism evidence="4 5">
    <name type="scientific">Ectocarpus siliculosus</name>
    <name type="common">Brown alga</name>
    <name type="synonym">Conferva siliculosa</name>
    <dbReference type="NCBI Taxonomy" id="2880"/>
    <lineage>
        <taxon>Eukaryota</taxon>
        <taxon>Sar</taxon>
        <taxon>Stramenopiles</taxon>
        <taxon>Ochrophyta</taxon>
        <taxon>PX clade</taxon>
        <taxon>Phaeophyceae</taxon>
        <taxon>Ectocarpales</taxon>
        <taxon>Ectocarpaceae</taxon>
        <taxon>Ectocarpus</taxon>
    </lineage>
</organism>
<proteinExistence type="predicted"/>
<sequence length="977" mass="102256">MNRRREMGRRSNLLLGGALALFLGTTSGQDSCVQVSNVAFAPSCPCGAGSELTFQIEGETSVEANKVNVAVIIDSSGSIFDIDGAFLLEKEFAKNVAASFAAKNLFTNGGTASYASFSDAASDGGTFGSEAEFNEFVDNASWIEGDTNIEAGLSKGRELLANGTSTRTSFLILITDGDWNRGGDPQIEADAARDEGTIVYAVGVGPDVSEATLLSIGGDLTNVFDASNFTELDNTLDEIVSTSVDSIPCAATDAVISVEFNAMVTAASGGEGGSVPASVSEGGNVVVFEVPNLEATPTSFEVVLDTCGETEGGAIVADVSYVDEEDNEPDLTSIEVAGVVPTCDGAATPPPVAVTPSPTHPTSEMPTLGAATPPPAAVTPSPTHPTSEMPTLGSFLTEGRALLRGRPLATSTTALFRDRPRTRFQPPPPTMNSTTRTVRDPFHFSLPLIPATSAHNTILSLHGSFWRAGGSPSLCSRQIVFTAYRTSQSHGSCMLVFCSVPCLIRILKTGVVIDRFYANPVHTSPGTGDPSPGHTGPGTGDPSPIHTDPSTGDPRFYARPNHTSPGTGDLSPGHTGPGTGDPSPIHTDPSTGDPRRHCSGTGPSMNSAPTPEDEFSFSFDFSFSYSYDEEPWYDNGEDEPTPAPFTSAPTRVIPAPSTPAPAPVTPGTPVSVTESFTVKVPELTETSVDFGLLVDVSSSYAGDIANLKLLAGDLVQDLAASTANLALALGSFSDIEERTGIDGSEYTMLKDFGSCSDEVCFEQEQDDFVLEVDTLEANMSGMDWTYSEAQTIGLYRAATEWAWRDGVLKVLAITTDNSFHVPGDGYSYDDEYYNLDEVITACNENGIKILALKAVGAGDEMDYIAEGTGGVVETTQADSEDIVGAILQGFAGVQYSKVWVEWVCEDSSWSVTVDPSSGYENVDGGAMLDFTVTVSVPAGATVGTSCAANVLADEVLVGSQTFTTMTDGSVTVESVMP</sequence>
<dbReference type="Gene3D" id="3.40.50.410">
    <property type="entry name" value="von Willebrand factor, type A domain"/>
    <property type="match status" value="2"/>
</dbReference>
<feature type="region of interest" description="Disordered" evidence="1">
    <location>
        <begin position="350"/>
        <end position="388"/>
    </location>
</feature>
<dbReference type="InterPro" id="IPR050525">
    <property type="entry name" value="ECM_Assembly_Org"/>
</dbReference>
<feature type="compositionally biased region" description="Low complexity" evidence="1">
    <location>
        <begin position="354"/>
        <end position="371"/>
    </location>
</feature>
<keyword evidence="5" id="KW-1185">Reference proteome</keyword>
<evidence type="ECO:0000256" key="2">
    <source>
        <dbReference type="SAM" id="SignalP"/>
    </source>
</evidence>
<dbReference type="Pfam" id="PF00092">
    <property type="entry name" value="VWA"/>
    <property type="match status" value="1"/>
</dbReference>
<dbReference type="InterPro" id="IPR002035">
    <property type="entry name" value="VWF_A"/>
</dbReference>
<dbReference type="PANTHER" id="PTHR24020">
    <property type="entry name" value="COLLAGEN ALPHA"/>
    <property type="match status" value="1"/>
</dbReference>
<feature type="region of interest" description="Disordered" evidence="1">
    <location>
        <begin position="630"/>
        <end position="650"/>
    </location>
</feature>
<evidence type="ECO:0000313" key="5">
    <source>
        <dbReference type="Proteomes" id="UP000002630"/>
    </source>
</evidence>
<feature type="chain" id="PRO_5003096168" description="VWFA domain-containing protein" evidence="2">
    <location>
        <begin position="29"/>
        <end position="977"/>
    </location>
</feature>
<feature type="region of interest" description="Disordered" evidence="1">
    <location>
        <begin position="523"/>
        <end position="613"/>
    </location>
</feature>
<dbReference type="CDD" id="cd00198">
    <property type="entry name" value="vWFA"/>
    <property type="match status" value="1"/>
</dbReference>
<dbReference type="InParanoid" id="D7G513"/>
<gene>
    <name evidence="4" type="ORF">Esi_0603_0003</name>
</gene>
<evidence type="ECO:0000256" key="1">
    <source>
        <dbReference type="SAM" id="MobiDB-lite"/>
    </source>
</evidence>
<dbReference type="InterPro" id="IPR036465">
    <property type="entry name" value="vWFA_dom_sf"/>
</dbReference>
<reference evidence="4 5" key="1">
    <citation type="journal article" date="2010" name="Nature">
        <title>The Ectocarpus genome and the independent evolution of multicellularity in brown algae.</title>
        <authorList>
            <person name="Cock J.M."/>
            <person name="Sterck L."/>
            <person name="Rouze P."/>
            <person name="Scornet D."/>
            <person name="Allen A.E."/>
            <person name="Amoutzias G."/>
            <person name="Anthouard V."/>
            <person name="Artiguenave F."/>
            <person name="Aury J.M."/>
            <person name="Badger J.H."/>
            <person name="Beszteri B."/>
            <person name="Billiau K."/>
            <person name="Bonnet E."/>
            <person name="Bothwell J.H."/>
            <person name="Bowler C."/>
            <person name="Boyen C."/>
            <person name="Brownlee C."/>
            <person name="Carrano C.J."/>
            <person name="Charrier B."/>
            <person name="Cho G.Y."/>
            <person name="Coelho S.M."/>
            <person name="Collen J."/>
            <person name="Corre E."/>
            <person name="Da Silva C."/>
            <person name="Delage L."/>
            <person name="Delaroque N."/>
            <person name="Dittami S.M."/>
            <person name="Doulbeau S."/>
            <person name="Elias M."/>
            <person name="Farnham G."/>
            <person name="Gachon C.M."/>
            <person name="Gschloessl B."/>
            <person name="Heesch S."/>
            <person name="Jabbari K."/>
            <person name="Jubin C."/>
            <person name="Kawai H."/>
            <person name="Kimura K."/>
            <person name="Kloareg B."/>
            <person name="Kupper F.C."/>
            <person name="Lang D."/>
            <person name="Le Bail A."/>
            <person name="Leblanc C."/>
            <person name="Lerouge P."/>
            <person name="Lohr M."/>
            <person name="Lopez P.J."/>
            <person name="Martens C."/>
            <person name="Maumus F."/>
            <person name="Michel G."/>
            <person name="Miranda-Saavedra D."/>
            <person name="Morales J."/>
            <person name="Moreau H."/>
            <person name="Motomura T."/>
            <person name="Nagasato C."/>
            <person name="Napoli C.A."/>
            <person name="Nelson D.R."/>
            <person name="Nyvall-Collen P."/>
            <person name="Peters A.F."/>
            <person name="Pommier C."/>
            <person name="Potin P."/>
            <person name="Poulain J."/>
            <person name="Quesneville H."/>
            <person name="Read B."/>
            <person name="Rensing S.A."/>
            <person name="Ritter A."/>
            <person name="Rousvoal S."/>
            <person name="Samanta M."/>
            <person name="Samson G."/>
            <person name="Schroeder D.C."/>
            <person name="Segurens B."/>
            <person name="Strittmatter M."/>
            <person name="Tonon T."/>
            <person name="Tregear J.W."/>
            <person name="Valentin K."/>
            <person name="von Dassow P."/>
            <person name="Yamagishi T."/>
            <person name="Van de Peer Y."/>
            <person name="Wincker P."/>
        </authorList>
    </citation>
    <scope>NUCLEOTIDE SEQUENCE [LARGE SCALE GENOMIC DNA]</scope>
    <source>
        <strain evidence="5">Ec32 / CCAP1310/4</strain>
    </source>
</reference>
<dbReference type="Proteomes" id="UP000002630">
    <property type="component" value="Unassembled WGS sequence"/>
</dbReference>
<feature type="compositionally biased region" description="Acidic residues" evidence="1">
    <location>
        <begin position="630"/>
        <end position="640"/>
    </location>
</feature>